<dbReference type="EMBL" id="JAJHJB010000012">
    <property type="protein sequence ID" value="MCC5465810.1"/>
    <property type="molecule type" value="Genomic_DNA"/>
</dbReference>
<keyword evidence="11" id="KW-1185">Reference proteome</keyword>
<dbReference type="InterPro" id="IPR033479">
    <property type="entry name" value="dCache_1"/>
</dbReference>
<keyword evidence="2" id="KW-1003">Cell membrane</keyword>
<dbReference type="SUPFAM" id="SSF141868">
    <property type="entry name" value="EAL domain-like"/>
    <property type="match status" value="1"/>
</dbReference>
<sequence length="879" mass="99717">MKTQTLQQQIKLWTVLLIVVPSLLIMTIYTVGQISLAKQQNLELIEQRVHTQKRLIDYWLEERAENIRDLSRTEAFRTLDESQMERALYFKQQLDNYFDSFSYIDKKGFFKISTLTLKQRNSPAIDNPYFEAAKARKSYVSNVVIDPNSGQPIINISSPIYDYNGDFQGLILGSIKIVTLEKLLRENWIGQTGEIFLINREGTMLTDPRHLNLQADKDIVKDAAKTNFKLTENTFRSIAPGESGTTTWIDYLGNKVLGAYLDVPERGWTLIGKINEDEVLAPIYKQLAMMTSATAILILLILPLAKKITNQIKLPIDWLIRQSNQVATENYQLVDQYNASKNMPYELDILCETFFNMSHKIKNTVSLLKQNEAKLGNHMLEIQKINATLEEEMMERQAAQAALVNLNIDLENKINERTQDLQDMNAALEEEIMERQAAQEALNKKNQVIKNIAYSDSLTGLPNRALLNKRLKKEMERTRCGESAGAVLFIDLDDLKMVNDTFGHTYGDALITMAGKRIVETVSDHGFVGRIGGDEFMVILSGEHNRKNIIHSADMIVEAFNQDMEALGIRFHTSASVGIAVYPTDGDTTEEIFKNADNAMYAAKKAGKNCWRFYETTMQIEAYDKILLINSLRHAIENQELSLHYQPQVDMNGCTVGFEALLRWNSPEHGAISPTRFIPLAEQNGLIQKIGNWVLREASHFARRLVDNGWGHIHVAVNVSPYQLCADDFIDGVREALFNAGIEPNQLEIEITENALIESLEESTHILEKIRIMGVRLSLDDFGTGYSSLTYLQRLPVKTLKIDKAFIDMILTNKAQKAIIRTIIDMAHIMKMNVVAEGVETEIQIAYLAKCHCDLLQGYIISPPLPEAEAIDFLSYCKQ</sequence>
<dbReference type="PANTHER" id="PTHR44757:SF2">
    <property type="entry name" value="BIOFILM ARCHITECTURE MAINTENANCE PROTEIN MBAA"/>
    <property type="match status" value="1"/>
</dbReference>
<dbReference type="CDD" id="cd18773">
    <property type="entry name" value="PDC1_HK_sensor"/>
    <property type="match status" value="1"/>
</dbReference>
<dbReference type="PROSITE" id="PS50887">
    <property type="entry name" value="GGDEF"/>
    <property type="match status" value="1"/>
</dbReference>
<dbReference type="CDD" id="cd12912">
    <property type="entry name" value="PDC2_MCP_like"/>
    <property type="match status" value="1"/>
</dbReference>
<evidence type="ECO:0000256" key="7">
    <source>
        <dbReference type="SAM" id="Phobius"/>
    </source>
</evidence>
<keyword evidence="6" id="KW-0175">Coiled coil</keyword>
<dbReference type="InterPro" id="IPR043128">
    <property type="entry name" value="Rev_trsase/Diguanyl_cyclase"/>
</dbReference>
<organism evidence="10 11">
    <name type="scientific">Pelosinus baikalensis</name>
    <dbReference type="NCBI Taxonomy" id="2892015"/>
    <lineage>
        <taxon>Bacteria</taxon>
        <taxon>Bacillati</taxon>
        <taxon>Bacillota</taxon>
        <taxon>Negativicutes</taxon>
        <taxon>Selenomonadales</taxon>
        <taxon>Sporomusaceae</taxon>
        <taxon>Pelosinus</taxon>
    </lineage>
</organism>
<dbReference type="NCBIfam" id="TIGR00254">
    <property type="entry name" value="GGDEF"/>
    <property type="match status" value="1"/>
</dbReference>
<evidence type="ECO:0000313" key="11">
    <source>
        <dbReference type="Proteomes" id="UP001165492"/>
    </source>
</evidence>
<evidence type="ECO:0000256" key="1">
    <source>
        <dbReference type="ARBA" id="ARBA00004651"/>
    </source>
</evidence>
<dbReference type="Pfam" id="PF00563">
    <property type="entry name" value="EAL"/>
    <property type="match status" value="1"/>
</dbReference>
<dbReference type="CDD" id="cd01949">
    <property type="entry name" value="GGDEF"/>
    <property type="match status" value="1"/>
</dbReference>
<dbReference type="SMART" id="SM00267">
    <property type="entry name" value="GGDEF"/>
    <property type="match status" value="1"/>
</dbReference>
<dbReference type="PROSITE" id="PS50883">
    <property type="entry name" value="EAL"/>
    <property type="match status" value="1"/>
</dbReference>
<evidence type="ECO:0000256" key="2">
    <source>
        <dbReference type="ARBA" id="ARBA00022475"/>
    </source>
</evidence>
<feature type="coiled-coil region" evidence="6">
    <location>
        <begin position="382"/>
        <end position="448"/>
    </location>
</feature>
<dbReference type="InterPro" id="IPR029151">
    <property type="entry name" value="Sensor-like_sf"/>
</dbReference>
<feature type="domain" description="EAL" evidence="8">
    <location>
        <begin position="625"/>
        <end position="878"/>
    </location>
</feature>
<dbReference type="Pfam" id="PF00990">
    <property type="entry name" value="GGDEF"/>
    <property type="match status" value="1"/>
</dbReference>
<comment type="caution">
    <text evidence="10">The sequence shown here is derived from an EMBL/GenBank/DDBJ whole genome shotgun (WGS) entry which is preliminary data.</text>
</comment>
<protein>
    <submittedName>
        <fullName evidence="10">EAL domain-containing protein</fullName>
    </submittedName>
</protein>
<evidence type="ECO:0000256" key="6">
    <source>
        <dbReference type="SAM" id="Coils"/>
    </source>
</evidence>
<dbReference type="InterPro" id="IPR052155">
    <property type="entry name" value="Biofilm_reg_signaling"/>
</dbReference>
<feature type="transmembrane region" description="Helical" evidence="7">
    <location>
        <begin position="12"/>
        <end position="32"/>
    </location>
</feature>
<proteinExistence type="predicted"/>
<reference evidence="10" key="1">
    <citation type="submission" date="2021-11" db="EMBL/GenBank/DDBJ databases">
        <title>Description of a new species Pelosinus isolated from the bottom sediments of Lake Baikal.</title>
        <authorList>
            <person name="Zakharyuk A."/>
        </authorList>
    </citation>
    <scope>NUCLEOTIDE SEQUENCE</scope>
    <source>
        <strain evidence="10">Bkl1</strain>
    </source>
</reference>
<comment type="subcellular location">
    <subcellularLocation>
        <location evidence="1">Cell membrane</location>
        <topology evidence="1">Multi-pass membrane protein</topology>
    </subcellularLocation>
</comment>
<evidence type="ECO:0000259" key="9">
    <source>
        <dbReference type="PROSITE" id="PS50887"/>
    </source>
</evidence>
<feature type="domain" description="GGDEF" evidence="9">
    <location>
        <begin position="483"/>
        <end position="616"/>
    </location>
</feature>
<dbReference type="Pfam" id="PF02743">
    <property type="entry name" value="dCache_1"/>
    <property type="match status" value="1"/>
</dbReference>
<dbReference type="InterPro" id="IPR001633">
    <property type="entry name" value="EAL_dom"/>
</dbReference>
<dbReference type="Gene3D" id="3.30.70.270">
    <property type="match status" value="1"/>
</dbReference>
<name>A0ABS8HRM6_9FIRM</name>
<dbReference type="Gene3D" id="3.30.450.20">
    <property type="entry name" value="PAS domain"/>
    <property type="match status" value="2"/>
</dbReference>
<dbReference type="Gene3D" id="3.20.20.450">
    <property type="entry name" value="EAL domain"/>
    <property type="match status" value="1"/>
</dbReference>
<evidence type="ECO:0000313" key="10">
    <source>
        <dbReference type="EMBL" id="MCC5465810.1"/>
    </source>
</evidence>
<evidence type="ECO:0000256" key="3">
    <source>
        <dbReference type="ARBA" id="ARBA00022692"/>
    </source>
</evidence>
<dbReference type="SUPFAM" id="SSF103190">
    <property type="entry name" value="Sensory domain-like"/>
    <property type="match status" value="1"/>
</dbReference>
<dbReference type="RefSeq" id="WP_229535034.1">
    <property type="nucleotide sequence ID" value="NZ_JAJHJB010000012.1"/>
</dbReference>
<evidence type="ECO:0000256" key="5">
    <source>
        <dbReference type="ARBA" id="ARBA00023136"/>
    </source>
</evidence>
<dbReference type="InterPro" id="IPR029787">
    <property type="entry name" value="Nucleotide_cyclase"/>
</dbReference>
<keyword evidence="4 7" id="KW-1133">Transmembrane helix</keyword>
<gene>
    <name evidence="10" type="ORF">LMF89_10625</name>
</gene>
<keyword evidence="3 7" id="KW-0812">Transmembrane</keyword>
<accession>A0ABS8HRM6</accession>
<evidence type="ECO:0000256" key="4">
    <source>
        <dbReference type="ARBA" id="ARBA00022989"/>
    </source>
</evidence>
<dbReference type="PANTHER" id="PTHR44757">
    <property type="entry name" value="DIGUANYLATE CYCLASE DGCP"/>
    <property type="match status" value="1"/>
</dbReference>
<dbReference type="SUPFAM" id="SSF55073">
    <property type="entry name" value="Nucleotide cyclase"/>
    <property type="match status" value="1"/>
</dbReference>
<dbReference type="SMART" id="SM00052">
    <property type="entry name" value="EAL"/>
    <property type="match status" value="1"/>
</dbReference>
<evidence type="ECO:0000259" key="8">
    <source>
        <dbReference type="PROSITE" id="PS50883"/>
    </source>
</evidence>
<dbReference type="Proteomes" id="UP001165492">
    <property type="component" value="Unassembled WGS sequence"/>
</dbReference>
<dbReference type="InterPro" id="IPR000160">
    <property type="entry name" value="GGDEF_dom"/>
</dbReference>
<dbReference type="InterPro" id="IPR035919">
    <property type="entry name" value="EAL_sf"/>
</dbReference>
<keyword evidence="5 7" id="KW-0472">Membrane</keyword>
<dbReference type="CDD" id="cd01948">
    <property type="entry name" value="EAL"/>
    <property type="match status" value="1"/>
</dbReference>